<organism evidence="6 7">
    <name type="scientific">Promicromonospora alba</name>
    <dbReference type="NCBI Taxonomy" id="1616110"/>
    <lineage>
        <taxon>Bacteria</taxon>
        <taxon>Bacillati</taxon>
        <taxon>Actinomycetota</taxon>
        <taxon>Actinomycetes</taxon>
        <taxon>Micrococcales</taxon>
        <taxon>Promicromonosporaceae</taxon>
        <taxon>Promicromonospora</taxon>
    </lineage>
</organism>
<dbReference type="SUPFAM" id="SSF102114">
    <property type="entry name" value="Radical SAM enzymes"/>
    <property type="match status" value="1"/>
</dbReference>
<dbReference type="NCBIfam" id="NF041718">
    <property type="entry name" value="rSAM_phane_AMC"/>
    <property type="match status" value="1"/>
</dbReference>
<dbReference type="PROSITE" id="PS51918">
    <property type="entry name" value="RADICAL_SAM"/>
    <property type="match status" value="1"/>
</dbReference>
<dbReference type="Pfam" id="PF04055">
    <property type="entry name" value="Radical_SAM"/>
    <property type="match status" value="1"/>
</dbReference>
<evidence type="ECO:0000256" key="4">
    <source>
        <dbReference type="ARBA" id="ARBA00023014"/>
    </source>
</evidence>
<dbReference type="CDD" id="cd01335">
    <property type="entry name" value="Radical_SAM"/>
    <property type="match status" value="1"/>
</dbReference>
<feature type="domain" description="Radical SAM core" evidence="5">
    <location>
        <begin position="16"/>
        <end position="253"/>
    </location>
</feature>
<dbReference type="SFLD" id="SFLDG01386">
    <property type="entry name" value="main_SPASM_domain-containing"/>
    <property type="match status" value="1"/>
</dbReference>
<dbReference type="InterPro" id="IPR007197">
    <property type="entry name" value="rSAM"/>
</dbReference>
<protein>
    <submittedName>
        <fullName evidence="6">Cyclophane-forming radical SAM peptide maturase AmcB</fullName>
    </submittedName>
</protein>
<sequence length="392" mass="42862">MSTPSSTDSAEAYATWIAPQASLVVLQPTTLCNLDCSYCYLPFRKKRLEMSVEVTQAVADSLAEQQPGHVTEVCWHGGEPLAIGPEKLAALMAPFEELRRAGRVRHSLQTNATLINEPWCDLFIGYDVAVGVSIDGPADLNAERVDWAGRPAFDRIVTGIGKLVERQIRFSLIAVVGEGIGRAADLLDFLTGLGPTSIGLNIEELEGVNTSRSQPAPERARAFWEAVFAWSAQHPGVEVRELDRLAHYLRTIRGGERESWEAHRYDPLPTVAVNGDVVLLSPELAGIRDEYYGDFLAGNVVTEPLSEILAAAHRLPYVSEFLDGLAACRETCAFFDFCRGAQAGNRYFENGSFDSTETNYCRASKQELVRALAGITNTTGISSSTRSMEEAT</sequence>
<dbReference type="EMBL" id="JBHSFI010000005">
    <property type="protein sequence ID" value="MFC4630105.1"/>
    <property type="molecule type" value="Genomic_DNA"/>
</dbReference>
<reference evidence="7" key="1">
    <citation type="journal article" date="2019" name="Int. J. Syst. Evol. Microbiol.">
        <title>The Global Catalogue of Microorganisms (GCM) 10K type strain sequencing project: providing services to taxonomists for standard genome sequencing and annotation.</title>
        <authorList>
            <consortium name="The Broad Institute Genomics Platform"/>
            <consortium name="The Broad Institute Genome Sequencing Center for Infectious Disease"/>
            <person name="Wu L."/>
            <person name="Ma J."/>
        </authorList>
    </citation>
    <scope>NUCLEOTIDE SEQUENCE [LARGE SCALE GENOMIC DNA]</scope>
    <source>
        <strain evidence="7">CCUG 42722</strain>
    </source>
</reference>
<keyword evidence="1" id="KW-0949">S-adenosyl-L-methionine</keyword>
<evidence type="ECO:0000313" key="7">
    <source>
        <dbReference type="Proteomes" id="UP001596011"/>
    </source>
</evidence>
<keyword evidence="2" id="KW-0479">Metal-binding</keyword>
<accession>A0ABV9HKJ3</accession>
<evidence type="ECO:0000256" key="3">
    <source>
        <dbReference type="ARBA" id="ARBA00023004"/>
    </source>
</evidence>
<dbReference type="Gene3D" id="3.20.20.70">
    <property type="entry name" value="Aldolase class I"/>
    <property type="match status" value="1"/>
</dbReference>
<name>A0ABV9HKJ3_9MICO</name>
<dbReference type="SFLD" id="SFLDS00029">
    <property type="entry name" value="Radical_SAM"/>
    <property type="match status" value="1"/>
</dbReference>
<dbReference type="Proteomes" id="UP001596011">
    <property type="component" value="Unassembled WGS sequence"/>
</dbReference>
<evidence type="ECO:0000259" key="5">
    <source>
        <dbReference type="PROSITE" id="PS51918"/>
    </source>
</evidence>
<comment type="caution">
    <text evidence="6">The sequence shown here is derived from an EMBL/GenBank/DDBJ whole genome shotgun (WGS) entry which is preliminary data.</text>
</comment>
<keyword evidence="3" id="KW-0408">Iron</keyword>
<dbReference type="InterPro" id="IPR013785">
    <property type="entry name" value="Aldolase_TIM"/>
</dbReference>
<dbReference type="InterPro" id="IPR023867">
    <property type="entry name" value="Sulphatase_maturase_rSAM"/>
</dbReference>
<evidence type="ECO:0000256" key="1">
    <source>
        <dbReference type="ARBA" id="ARBA00022691"/>
    </source>
</evidence>
<dbReference type="RefSeq" id="WP_377137488.1">
    <property type="nucleotide sequence ID" value="NZ_JBHSFI010000005.1"/>
</dbReference>
<evidence type="ECO:0000256" key="2">
    <source>
        <dbReference type="ARBA" id="ARBA00022723"/>
    </source>
</evidence>
<evidence type="ECO:0000313" key="6">
    <source>
        <dbReference type="EMBL" id="MFC4630105.1"/>
    </source>
</evidence>
<dbReference type="InterPro" id="IPR058240">
    <property type="entry name" value="rSAM_sf"/>
</dbReference>
<keyword evidence="4" id="KW-0411">Iron-sulfur</keyword>
<dbReference type="PANTHER" id="PTHR43273">
    <property type="entry name" value="ANAEROBIC SULFATASE-MATURATING ENZYME HOMOLOG ASLB-RELATED"/>
    <property type="match status" value="1"/>
</dbReference>
<dbReference type="SFLD" id="SFLDG01067">
    <property type="entry name" value="SPASM/twitch_domain_containing"/>
    <property type="match status" value="1"/>
</dbReference>
<keyword evidence="7" id="KW-1185">Reference proteome</keyword>
<dbReference type="SFLD" id="SFLDG01072">
    <property type="entry name" value="dehydrogenase_like"/>
    <property type="match status" value="1"/>
</dbReference>
<dbReference type="PANTHER" id="PTHR43273:SF8">
    <property type="entry name" value="RADICAL SAM DOMAIN PROTEIN"/>
    <property type="match status" value="1"/>
</dbReference>
<gene>
    <name evidence="6" type="primary">amcB</name>
    <name evidence="6" type="ORF">ACFO6V_17790</name>
</gene>
<proteinExistence type="predicted"/>